<keyword evidence="3" id="KW-1185">Reference proteome</keyword>
<gene>
    <name evidence="2" type="ORF">PIB30_051652</name>
</gene>
<accession>A0ABU6WHU0</accession>
<evidence type="ECO:0000256" key="1">
    <source>
        <dbReference type="SAM" id="MobiDB-lite"/>
    </source>
</evidence>
<proteinExistence type="predicted"/>
<comment type="caution">
    <text evidence="2">The sequence shown here is derived from an EMBL/GenBank/DDBJ whole genome shotgun (WGS) entry which is preliminary data.</text>
</comment>
<sequence length="101" mass="11317">MGNNGGPRIRHGNGDEAEAETVDRRRHNKEDDRRPSSVGVRIGEGRRGNGRRRRKNKEIGSSTRWWRKEVGETDGGSGRITEIGDHLTEIGRRRSFDGAAP</sequence>
<organism evidence="2 3">
    <name type="scientific">Stylosanthes scabra</name>
    <dbReference type="NCBI Taxonomy" id="79078"/>
    <lineage>
        <taxon>Eukaryota</taxon>
        <taxon>Viridiplantae</taxon>
        <taxon>Streptophyta</taxon>
        <taxon>Embryophyta</taxon>
        <taxon>Tracheophyta</taxon>
        <taxon>Spermatophyta</taxon>
        <taxon>Magnoliopsida</taxon>
        <taxon>eudicotyledons</taxon>
        <taxon>Gunneridae</taxon>
        <taxon>Pentapetalae</taxon>
        <taxon>rosids</taxon>
        <taxon>fabids</taxon>
        <taxon>Fabales</taxon>
        <taxon>Fabaceae</taxon>
        <taxon>Papilionoideae</taxon>
        <taxon>50 kb inversion clade</taxon>
        <taxon>dalbergioids sensu lato</taxon>
        <taxon>Dalbergieae</taxon>
        <taxon>Pterocarpus clade</taxon>
        <taxon>Stylosanthes</taxon>
    </lineage>
</organism>
<dbReference type="Proteomes" id="UP001341840">
    <property type="component" value="Unassembled WGS sequence"/>
</dbReference>
<dbReference type="EMBL" id="JASCZI010181610">
    <property type="protein sequence ID" value="MED6184874.1"/>
    <property type="molecule type" value="Genomic_DNA"/>
</dbReference>
<protein>
    <submittedName>
        <fullName evidence="2">Uncharacterized protein</fullName>
    </submittedName>
</protein>
<name>A0ABU6WHU0_9FABA</name>
<evidence type="ECO:0000313" key="2">
    <source>
        <dbReference type="EMBL" id="MED6184874.1"/>
    </source>
</evidence>
<feature type="region of interest" description="Disordered" evidence="1">
    <location>
        <begin position="1"/>
        <end position="81"/>
    </location>
</feature>
<evidence type="ECO:0000313" key="3">
    <source>
        <dbReference type="Proteomes" id="UP001341840"/>
    </source>
</evidence>
<reference evidence="2 3" key="1">
    <citation type="journal article" date="2023" name="Plants (Basel)">
        <title>Bridging the Gap: Combining Genomics and Transcriptomics Approaches to Understand Stylosanthes scabra, an Orphan Legume from the Brazilian Caatinga.</title>
        <authorList>
            <person name="Ferreira-Neto J.R.C."/>
            <person name="da Silva M.D."/>
            <person name="Binneck E."/>
            <person name="de Melo N.F."/>
            <person name="da Silva R.H."/>
            <person name="de Melo A.L.T.M."/>
            <person name="Pandolfi V."/>
            <person name="Bustamante F.O."/>
            <person name="Brasileiro-Vidal A.C."/>
            <person name="Benko-Iseppon A.M."/>
        </authorList>
    </citation>
    <scope>NUCLEOTIDE SEQUENCE [LARGE SCALE GENOMIC DNA]</scope>
    <source>
        <tissue evidence="2">Leaves</tissue>
    </source>
</reference>